<dbReference type="EMBL" id="LR590481">
    <property type="protein sequence ID" value="VTQ88370.1"/>
    <property type="molecule type" value="Genomic_DNA"/>
</dbReference>
<organism evidence="1 2">
    <name type="scientific">Hathewaya histolytica</name>
    <name type="common">Clostridium histolyticum</name>
    <dbReference type="NCBI Taxonomy" id="1498"/>
    <lineage>
        <taxon>Bacteria</taxon>
        <taxon>Bacillati</taxon>
        <taxon>Bacillota</taxon>
        <taxon>Clostridia</taxon>
        <taxon>Eubacteriales</taxon>
        <taxon>Clostridiaceae</taxon>
        <taxon>Hathewaya</taxon>
    </lineage>
</organism>
<keyword evidence="2" id="KW-1185">Reference proteome</keyword>
<evidence type="ECO:0000313" key="2">
    <source>
        <dbReference type="Proteomes" id="UP000308489"/>
    </source>
</evidence>
<dbReference type="AlphaFoldDB" id="A0A4U9RHU0"/>
<reference evidence="1 2" key="1">
    <citation type="submission" date="2019-05" db="EMBL/GenBank/DDBJ databases">
        <authorList>
            <consortium name="Pathogen Informatics"/>
        </authorList>
    </citation>
    <scope>NUCLEOTIDE SEQUENCE [LARGE SCALE GENOMIC DNA]</scope>
    <source>
        <strain evidence="1 2">NCTC503</strain>
    </source>
</reference>
<name>A0A4U9RHU0_HATHI</name>
<proteinExistence type="predicted"/>
<protein>
    <submittedName>
        <fullName evidence="1">Uncharacterized protein</fullName>
    </submittedName>
</protein>
<evidence type="ECO:0000313" key="1">
    <source>
        <dbReference type="EMBL" id="VTQ88370.1"/>
    </source>
</evidence>
<gene>
    <name evidence="1" type="ORF">NCTC503_01229</name>
</gene>
<accession>A0A4U9RHU0</accession>
<sequence>MDKKLTEIFELIRENEELIDIKILSEYIKYKLIEKKTTSNQ</sequence>
<dbReference type="RefSeq" id="WP_279232944.1">
    <property type="nucleotide sequence ID" value="NZ_CBCRUQ010000020.1"/>
</dbReference>
<dbReference type="KEGG" id="hhw:NCTC503_01229"/>
<dbReference type="Proteomes" id="UP000308489">
    <property type="component" value="Chromosome 1"/>
</dbReference>